<protein>
    <submittedName>
        <fullName evidence="3">Heat shock protein HslJ</fullName>
    </submittedName>
</protein>
<dbReference type="Gene3D" id="2.40.128.270">
    <property type="match status" value="1"/>
</dbReference>
<dbReference type="PANTHER" id="PTHR35535">
    <property type="entry name" value="HEAT SHOCK PROTEIN HSLJ"/>
    <property type="match status" value="1"/>
</dbReference>
<dbReference type="InterPro" id="IPR053147">
    <property type="entry name" value="Hsp_HslJ-like"/>
</dbReference>
<gene>
    <name evidence="3" type="ORF">SAMN05443429_10279</name>
</gene>
<evidence type="ECO:0000256" key="1">
    <source>
        <dbReference type="SAM" id="SignalP"/>
    </source>
</evidence>
<dbReference type="PANTHER" id="PTHR35535:SF2">
    <property type="entry name" value="DUF306 DOMAIN-CONTAINING PROTEIN"/>
    <property type="match status" value="1"/>
</dbReference>
<proteinExistence type="predicted"/>
<dbReference type="Pfam" id="PF03724">
    <property type="entry name" value="META"/>
    <property type="match status" value="1"/>
</dbReference>
<keyword evidence="3" id="KW-0346">Stress response</keyword>
<dbReference type="Proteomes" id="UP000184335">
    <property type="component" value="Unassembled WGS sequence"/>
</dbReference>
<reference evidence="3 4" key="1">
    <citation type="submission" date="2016-11" db="EMBL/GenBank/DDBJ databases">
        <authorList>
            <person name="Jaros S."/>
            <person name="Januszkiewicz K."/>
            <person name="Wedrychowicz H."/>
        </authorList>
    </citation>
    <scope>NUCLEOTIDE SEQUENCE [LARGE SCALE GENOMIC DNA]</scope>
    <source>
        <strain evidence="3 4">DSM 25479</strain>
    </source>
</reference>
<keyword evidence="4" id="KW-1185">Reference proteome</keyword>
<sequence length="133" mass="14203">MKKLAIAAVSFFLLSCGTATTASSSKTSAQPSLANSSWYLAEKVKGKTPTIAFQDGKISGNAQCNNYFADVNLDDSTGAFKSGVIGATKMSCDQIAAENTFLSMLQEADRYAVHGNTLELYKGNLLLLKFTKQ</sequence>
<dbReference type="InterPro" id="IPR005184">
    <property type="entry name" value="DUF306_Meta_HslJ"/>
</dbReference>
<dbReference type="AlphaFoldDB" id="A0A1M6BQ05"/>
<accession>A0A1M6BQ05</accession>
<name>A0A1M6BQ05_9FLAO</name>
<keyword evidence="1" id="KW-0732">Signal</keyword>
<organism evidence="3 4">
    <name type="scientific">Cruoricaptor ignavus</name>
    <dbReference type="NCBI Taxonomy" id="1118202"/>
    <lineage>
        <taxon>Bacteria</taxon>
        <taxon>Pseudomonadati</taxon>
        <taxon>Bacteroidota</taxon>
        <taxon>Flavobacteriia</taxon>
        <taxon>Flavobacteriales</taxon>
        <taxon>Weeksellaceae</taxon>
        <taxon>Cruoricaptor</taxon>
    </lineage>
</organism>
<feature type="domain" description="DUF306" evidence="2">
    <location>
        <begin position="35"/>
        <end position="124"/>
    </location>
</feature>
<evidence type="ECO:0000313" key="4">
    <source>
        <dbReference type="Proteomes" id="UP000184335"/>
    </source>
</evidence>
<feature type="chain" id="PRO_5012364361" evidence="1">
    <location>
        <begin position="22"/>
        <end position="133"/>
    </location>
</feature>
<dbReference type="STRING" id="1118202.SAMN05443429_10279"/>
<dbReference type="RefSeq" id="WP_073178160.1">
    <property type="nucleotide sequence ID" value="NZ_FQYI01000002.1"/>
</dbReference>
<dbReference type="EMBL" id="FQYI01000002">
    <property type="protein sequence ID" value="SHI50694.1"/>
    <property type="molecule type" value="Genomic_DNA"/>
</dbReference>
<dbReference type="PROSITE" id="PS51257">
    <property type="entry name" value="PROKAR_LIPOPROTEIN"/>
    <property type="match status" value="1"/>
</dbReference>
<evidence type="ECO:0000259" key="2">
    <source>
        <dbReference type="Pfam" id="PF03724"/>
    </source>
</evidence>
<dbReference type="InterPro" id="IPR038670">
    <property type="entry name" value="HslJ-like_sf"/>
</dbReference>
<dbReference type="OrthoDB" id="880459at2"/>
<feature type="signal peptide" evidence="1">
    <location>
        <begin position="1"/>
        <end position="21"/>
    </location>
</feature>
<evidence type="ECO:0000313" key="3">
    <source>
        <dbReference type="EMBL" id="SHI50694.1"/>
    </source>
</evidence>